<feature type="coiled-coil region" evidence="1">
    <location>
        <begin position="507"/>
        <end position="555"/>
    </location>
</feature>
<protein>
    <submittedName>
        <fullName evidence="2">Uncharacterized protein</fullName>
    </submittedName>
</protein>
<accession>A0A9D1JAM8</accession>
<reference evidence="2" key="2">
    <citation type="journal article" date="2021" name="PeerJ">
        <title>Extensive microbial diversity within the chicken gut microbiome revealed by metagenomics and culture.</title>
        <authorList>
            <person name="Gilroy R."/>
            <person name="Ravi A."/>
            <person name="Getino M."/>
            <person name="Pursley I."/>
            <person name="Horton D.L."/>
            <person name="Alikhan N.F."/>
            <person name="Baker D."/>
            <person name="Gharbi K."/>
            <person name="Hall N."/>
            <person name="Watson M."/>
            <person name="Adriaenssens E.M."/>
            <person name="Foster-Nyarko E."/>
            <person name="Jarju S."/>
            <person name="Secka A."/>
            <person name="Antonio M."/>
            <person name="Oren A."/>
            <person name="Chaudhuri R.R."/>
            <person name="La Ragione R."/>
            <person name="Hildebrand F."/>
            <person name="Pallen M.J."/>
        </authorList>
    </citation>
    <scope>NUCLEOTIDE SEQUENCE</scope>
    <source>
        <strain evidence="2">ChiSjej5B23-6657</strain>
    </source>
</reference>
<name>A0A9D1JAM8_9FIRM</name>
<proteinExistence type="predicted"/>
<evidence type="ECO:0000256" key="1">
    <source>
        <dbReference type="SAM" id="Coils"/>
    </source>
</evidence>
<keyword evidence="1" id="KW-0175">Coiled coil</keyword>
<organism evidence="2 3">
    <name type="scientific">Candidatus Pullilachnospira gallistercoris</name>
    <dbReference type="NCBI Taxonomy" id="2840911"/>
    <lineage>
        <taxon>Bacteria</taxon>
        <taxon>Bacillati</taxon>
        <taxon>Bacillota</taxon>
        <taxon>Clostridia</taxon>
        <taxon>Lachnospirales</taxon>
        <taxon>Lachnospiraceae</taxon>
        <taxon>Lachnospiraceae incertae sedis</taxon>
        <taxon>Candidatus Pullilachnospira</taxon>
    </lineage>
</organism>
<evidence type="ECO:0000313" key="2">
    <source>
        <dbReference type="EMBL" id="HIR70473.1"/>
    </source>
</evidence>
<dbReference type="EMBL" id="DVHM01000070">
    <property type="protein sequence ID" value="HIR70473.1"/>
    <property type="molecule type" value="Genomic_DNA"/>
</dbReference>
<dbReference type="AlphaFoldDB" id="A0A9D1JAM8"/>
<comment type="caution">
    <text evidence="2">The sequence shown here is derived from an EMBL/GenBank/DDBJ whole genome shotgun (WGS) entry which is preliminary data.</text>
</comment>
<sequence>MIIYYAMTKFHLIFSIVHKRRTYGDQEAVLFVYSGLQGIEEERERIREAGFFREIYPVPEIELKSDWTPLNDKSGEPEIREDVQRLVRNVEAWLPIPLSGSDTIYLANDHWALGLYCIWKNIPYHYYEDGVGMLSKPEYSRELVYKMNRTHAIVATYMGAFGQNRLVVEKIGDLENQTEGFSDGKAVHFSLKDELRQLPGEDMERLLAIFDAPKIPEQEGVTLLLTEHFVNMRRLTIEGQRELYGLLVDFFCTSPRLCVKPHPNDFQISYRQIFPEAEMISRFFPSELLPFCFDRKLDLALAACSTSVYGLRDAAERMLRFDIDIENHYAGLLRYYVCGLILKELGAKRAETVHAYRDLLEAFFDGEMEERQCSTEAEGSGEGEADPDRSGARRIYVVDDRHQATASGIFPLGEHDTAIFINSSDHFHMFTELDFAVDERQWRAVAIRKELDEGSLLQNEWPEAVWVCSRNPGTLKKIEAIKEEKRLKHVGVTLDVDCITDSQEMKIRILEGNLRASLARIEKYREEEREHLETIRNLEEQLRQQDQETVDLLAKALEERRRK</sequence>
<gene>
    <name evidence="2" type="ORF">IAA55_04245</name>
</gene>
<dbReference type="Proteomes" id="UP000823912">
    <property type="component" value="Unassembled WGS sequence"/>
</dbReference>
<reference evidence="2" key="1">
    <citation type="submission" date="2020-10" db="EMBL/GenBank/DDBJ databases">
        <authorList>
            <person name="Gilroy R."/>
        </authorList>
    </citation>
    <scope>NUCLEOTIDE SEQUENCE</scope>
    <source>
        <strain evidence="2">ChiSjej5B23-6657</strain>
    </source>
</reference>
<evidence type="ECO:0000313" key="3">
    <source>
        <dbReference type="Proteomes" id="UP000823912"/>
    </source>
</evidence>